<protein>
    <submittedName>
        <fullName evidence="2">Uncharacterized protein</fullName>
    </submittedName>
</protein>
<feature type="region of interest" description="Disordered" evidence="1">
    <location>
        <begin position="591"/>
        <end position="611"/>
    </location>
</feature>
<evidence type="ECO:0000256" key="1">
    <source>
        <dbReference type="SAM" id="MobiDB-lite"/>
    </source>
</evidence>
<gene>
    <name evidence="2" type="ORF">PCOR1329_LOCUS85229</name>
</gene>
<evidence type="ECO:0000313" key="3">
    <source>
        <dbReference type="Proteomes" id="UP001189429"/>
    </source>
</evidence>
<keyword evidence="3" id="KW-1185">Reference proteome</keyword>
<feature type="non-terminal residue" evidence="2">
    <location>
        <position position="850"/>
    </location>
</feature>
<organism evidence="2 3">
    <name type="scientific">Prorocentrum cordatum</name>
    <dbReference type="NCBI Taxonomy" id="2364126"/>
    <lineage>
        <taxon>Eukaryota</taxon>
        <taxon>Sar</taxon>
        <taxon>Alveolata</taxon>
        <taxon>Dinophyceae</taxon>
        <taxon>Prorocentrales</taxon>
        <taxon>Prorocentraceae</taxon>
        <taxon>Prorocentrum</taxon>
    </lineage>
</organism>
<feature type="non-terminal residue" evidence="2">
    <location>
        <position position="1"/>
    </location>
</feature>
<dbReference type="Proteomes" id="UP001189429">
    <property type="component" value="Unassembled WGS sequence"/>
</dbReference>
<reference evidence="2" key="1">
    <citation type="submission" date="2023-10" db="EMBL/GenBank/DDBJ databases">
        <authorList>
            <person name="Chen Y."/>
            <person name="Shah S."/>
            <person name="Dougan E. K."/>
            <person name="Thang M."/>
            <person name="Chan C."/>
        </authorList>
    </citation>
    <scope>NUCLEOTIDE SEQUENCE [LARGE SCALE GENOMIC DNA]</scope>
</reference>
<evidence type="ECO:0000313" key="2">
    <source>
        <dbReference type="EMBL" id="CAK0911309.1"/>
    </source>
</evidence>
<accession>A0ABN9YEW6</accession>
<name>A0ABN9YEW6_9DINO</name>
<comment type="caution">
    <text evidence="2">The sequence shown here is derived from an EMBL/GenBank/DDBJ whole genome shotgun (WGS) entry which is preliminary data.</text>
</comment>
<sequence length="850" mass="91700">EICAAHAMASGSATAAAAPPPGLAGAAEDDIMDTATDETGAMQGMVALHGGATVDSSGALTMAELDDIQIDEDEIARTQAAAAAAGPATPSPGLPLQPATVAGDAARALDGVFQDYVEEEMLRYFELVQAHSLILPSEIRNQMVTTPPTWTDIDYIITKLAYNHQASDPWAVLGFGPLDGPKPPEQDVCLRTKTAITLCSFGQSDRWEQEGKDRAAAASATFLQAGASCEEMLADVLRERHRVRLSPLPRWKELGKSAVQAVWGLPGCADAMLATQWSQLLGDAGTDHTHTIATHRGLAALLEKGEKHASLVKHVDLVLQPVEYVLLGRSAPRHVRQGLACITIAFGLVRSAATVHTPLTPLFSLPVVNSLWVDLPTDMILDLLHKPHVSEARDYSISIISRGTTRSPGNTPESPSKVELLLHGTLSDATVTLAMRFLRRSVLSQAMRIGHRDLYTFPDALILECNGPMALRRAWPLCSQALFLSTDRWLIFSSASVESWTTVLNQSLLEDVEHAITKIKWKASRFGGQQWVSPSATPPALAASRRRRGRAVRASNSMDHVVEVFTSGETRDAGGMVLDKLMTHVSSAAGLTLEPRPPGQHPSSRDVSAPPGRARLYLRSADGVRKVYAALHGQVLQVGTDHVSITAQNDLLDSRTLSGEGQGRTACAGSPFLGEISAVTWNCQAPFASDPSRYRRRAQHARQFMTTHDVGLWTETHGTQGSGDTWRKPSGCTSWRSPGAVAGSAGSGITVKNTLMEQFTAPHRWWIFHHGRAAVLQLRGPLGNLDLLVTHFHTGTVYQHDIDAAGLSDLGRTLSCTELREALRRRFTHSISPKDEVLTILGGDSNYVSE</sequence>
<proteinExistence type="predicted"/>
<dbReference type="EMBL" id="CAUYUJ010022557">
    <property type="protein sequence ID" value="CAK0911309.1"/>
    <property type="molecule type" value="Genomic_DNA"/>
</dbReference>